<dbReference type="Ensembl" id="ENSCCRT00015085438.1">
    <property type="protein sequence ID" value="ENSCCRP00015082738.1"/>
    <property type="gene ID" value="ENSCCRG00015032460.1"/>
</dbReference>
<dbReference type="GO" id="GO:0031267">
    <property type="term" value="F:small GTPase binding"/>
    <property type="evidence" value="ECO:0007669"/>
    <property type="project" value="InterPro"/>
</dbReference>
<evidence type="ECO:0000313" key="2">
    <source>
        <dbReference type="Ensembl" id="ENSCCRP00015082738.1"/>
    </source>
</evidence>
<dbReference type="GO" id="GO:0030036">
    <property type="term" value="P:actin cytoskeleton organization"/>
    <property type="evidence" value="ECO:0007669"/>
    <property type="project" value="InterPro"/>
</dbReference>
<dbReference type="InterPro" id="IPR010473">
    <property type="entry name" value="GTPase-bd"/>
</dbReference>
<protein>
    <submittedName>
        <fullName evidence="2">Dishevelled associated activator of morphogenesis 1a</fullName>
    </submittedName>
</protein>
<dbReference type="Proteomes" id="UP000694700">
    <property type="component" value="Unplaced"/>
</dbReference>
<feature type="domain" description="Formin GTPase-binding" evidence="1">
    <location>
        <begin position="47"/>
        <end position="94"/>
    </location>
</feature>
<dbReference type="InterPro" id="IPR051425">
    <property type="entry name" value="Formin_Homology"/>
</dbReference>
<dbReference type="PANTHER" id="PTHR45725">
    <property type="entry name" value="FORMIN HOMOLOGY 2 FAMILY MEMBER"/>
    <property type="match status" value="1"/>
</dbReference>
<dbReference type="InterPro" id="IPR011989">
    <property type="entry name" value="ARM-like"/>
</dbReference>
<dbReference type="Ensembl" id="ENSCCRT00015085437.1">
    <property type="protein sequence ID" value="ENSCCRP00015082737.1"/>
    <property type="gene ID" value="ENSCCRG00015032460.1"/>
</dbReference>
<sequence>MMAPRKRGGRGLSLLCCCLKKSDHPEITYRLRHDSNFTLQPMEPTLPMPPTEELDAMFTELVDELDLTEKHREAMFALPAEKKWQIYCSKKKVRNWYWKGLDRDSCHQMPFGFSKRPERIAWH</sequence>
<dbReference type="PANTHER" id="PTHR45725:SF16">
    <property type="entry name" value="DISHEVELED-ASSOCIATED ACTIVATOR OF MORPHOGENESIS 1"/>
    <property type="match status" value="1"/>
</dbReference>
<dbReference type="GO" id="GO:0003779">
    <property type="term" value="F:actin binding"/>
    <property type="evidence" value="ECO:0007669"/>
    <property type="project" value="InterPro"/>
</dbReference>
<evidence type="ECO:0000313" key="3">
    <source>
        <dbReference type="Proteomes" id="UP000694700"/>
    </source>
</evidence>
<dbReference type="InterPro" id="IPR016024">
    <property type="entry name" value="ARM-type_fold"/>
</dbReference>
<organism evidence="2 3">
    <name type="scientific">Cyprinus carpio</name>
    <name type="common">Common carp</name>
    <dbReference type="NCBI Taxonomy" id="7962"/>
    <lineage>
        <taxon>Eukaryota</taxon>
        <taxon>Metazoa</taxon>
        <taxon>Chordata</taxon>
        <taxon>Craniata</taxon>
        <taxon>Vertebrata</taxon>
        <taxon>Euteleostomi</taxon>
        <taxon>Actinopterygii</taxon>
        <taxon>Neopterygii</taxon>
        <taxon>Teleostei</taxon>
        <taxon>Ostariophysi</taxon>
        <taxon>Cypriniformes</taxon>
        <taxon>Cyprinidae</taxon>
        <taxon>Cyprininae</taxon>
        <taxon>Cyprinus</taxon>
    </lineage>
</organism>
<accession>A0A8C1XM81</accession>
<dbReference type="GO" id="GO:0001725">
    <property type="term" value="C:stress fiber"/>
    <property type="evidence" value="ECO:0007669"/>
    <property type="project" value="TreeGrafter"/>
</dbReference>
<evidence type="ECO:0000259" key="1">
    <source>
        <dbReference type="Pfam" id="PF06371"/>
    </source>
</evidence>
<reference evidence="2" key="1">
    <citation type="submission" date="2025-05" db="UniProtKB">
        <authorList>
            <consortium name="Ensembl"/>
        </authorList>
    </citation>
    <scope>IDENTIFICATION</scope>
</reference>
<dbReference type="Pfam" id="PF06371">
    <property type="entry name" value="Drf_GBD"/>
    <property type="match status" value="1"/>
</dbReference>
<proteinExistence type="predicted"/>
<dbReference type="SUPFAM" id="SSF48371">
    <property type="entry name" value="ARM repeat"/>
    <property type="match status" value="1"/>
</dbReference>
<dbReference type="AlphaFoldDB" id="A0A8C1XM81"/>
<dbReference type="Gene3D" id="1.25.10.10">
    <property type="entry name" value="Leucine-rich Repeat Variant"/>
    <property type="match status" value="1"/>
</dbReference>
<name>A0A8C1XM81_CYPCA</name>